<dbReference type="InterPro" id="IPR044492">
    <property type="entry name" value="P_typ_ATPase_HD_dom"/>
</dbReference>
<dbReference type="PRINTS" id="PR00119">
    <property type="entry name" value="CATATPASE"/>
</dbReference>
<dbReference type="EMBL" id="JAEPQZ010000019">
    <property type="protein sequence ID" value="KAG2171743.1"/>
    <property type="molecule type" value="Genomic_DNA"/>
</dbReference>
<dbReference type="PANTHER" id="PTHR43294:SF21">
    <property type="entry name" value="CATION TRANSPORTING ATPASE"/>
    <property type="match status" value="1"/>
</dbReference>
<dbReference type="FunFam" id="3.40.50.1000:FF:000001">
    <property type="entry name" value="Phospholipid-transporting ATPase IC"/>
    <property type="match status" value="1"/>
</dbReference>
<keyword evidence="4" id="KW-0547">Nucleotide-binding</keyword>
<dbReference type="InterPro" id="IPR001757">
    <property type="entry name" value="P_typ_ATPase"/>
</dbReference>
<keyword evidence="5" id="KW-0067">ATP-binding</keyword>
<evidence type="ECO:0000256" key="7">
    <source>
        <dbReference type="ARBA" id="ARBA00022989"/>
    </source>
</evidence>
<proteinExistence type="inferred from homology"/>
<dbReference type="GO" id="GO:0005384">
    <property type="term" value="F:manganese ion transmembrane transporter activity"/>
    <property type="evidence" value="ECO:0007669"/>
    <property type="project" value="UniProtKB-ARBA"/>
</dbReference>
<dbReference type="Pfam" id="PF00689">
    <property type="entry name" value="Cation_ATPase_C"/>
    <property type="match status" value="1"/>
</dbReference>
<feature type="domain" description="Cytosol aminopeptidase" evidence="11">
    <location>
        <begin position="1491"/>
        <end position="1498"/>
    </location>
</feature>
<feature type="transmembrane region" description="Helical" evidence="10">
    <location>
        <begin position="507"/>
        <end position="530"/>
    </location>
</feature>
<evidence type="ECO:0000256" key="2">
    <source>
        <dbReference type="ARBA" id="ARBA00022475"/>
    </source>
</evidence>
<dbReference type="SUPFAM" id="SSF81665">
    <property type="entry name" value="Calcium ATPase, transmembrane domain M"/>
    <property type="match status" value="1"/>
</dbReference>
<evidence type="ECO:0000313" key="12">
    <source>
        <dbReference type="EMBL" id="KAG2171743.1"/>
    </source>
</evidence>
<dbReference type="GO" id="GO:0006883">
    <property type="term" value="P:intracellular sodium ion homeostasis"/>
    <property type="evidence" value="ECO:0007669"/>
    <property type="project" value="TreeGrafter"/>
</dbReference>
<evidence type="ECO:0000256" key="4">
    <source>
        <dbReference type="ARBA" id="ARBA00022741"/>
    </source>
</evidence>
<accession>A0A8H7U9H7</accession>
<evidence type="ECO:0000313" key="13">
    <source>
        <dbReference type="Proteomes" id="UP000654370"/>
    </source>
</evidence>
<dbReference type="GO" id="GO:0036376">
    <property type="term" value="P:sodium ion export across plasma membrane"/>
    <property type="evidence" value="ECO:0007669"/>
    <property type="project" value="TreeGrafter"/>
</dbReference>
<dbReference type="Pfam" id="PF00690">
    <property type="entry name" value="Cation_ATPase_N"/>
    <property type="match status" value="1"/>
</dbReference>
<protein>
    <recommendedName>
        <fullName evidence="11">Cytosol aminopeptidase domain-containing protein</fullName>
    </recommendedName>
</protein>
<evidence type="ECO:0000256" key="8">
    <source>
        <dbReference type="ARBA" id="ARBA00023136"/>
    </source>
</evidence>
<dbReference type="PROSITE" id="PS00154">
    <property type="entry name" value="ATPASE_E1_E2"/>
    <property type="match status" value="1"/>
</dbReference>
<dbReference type="GO" id="GO:0030007">
    <property type="term" value="P:intracellular potassium ion homeostasis"/>
    <property type="evidence" value="ECO:0007669"/>
    <property type="project" value="TreeGrafter"/>
</dbReference>
<dbReference type="GO" id="GO:0046872">
    <property type="term" value="F:metal ion binding"/>
    <property type="evidence" value="ECO:0007669"/>
    <property type="project" value="InterPro"/>
</dbReference>
<sequence>MTNLSSGSTITVSTLCVRDTEDEKDDSFHSDFKDGRLSIEHQIDLNVHDLVGAIQNSDIPLMEALLGLQYVMDHRIRGGQHEELNESLMDRLCEGLLLNTGKTTGNLLRKKLTEEADVAFFLFGEFLEEVSDFRRVVGRRLAHELRSNLKLHYRCHANASTEQRQAAIAILQMLTRNYPQFRDWKDLILKEEQSNVENLLNSAEAKDLEKVYNQKMPYTEDRMYVPQALYFDRSVEKLLAMFSDTDPEKGLPSHKIPALTEHYGKNKLPDPPRTSAFRILWRQLTDFMVILLLIASIVEAAQQDFKSMAVLHAVVILNTIIGFWQEWKASKTLEALSDLSVPQAQVIRDGRQTLIDSDELVPGDLVLLDEGEAVPADLRLIEVAQLQAMESVLTGESVPASKAIDAISAKVRRIPLGECKGNAFMSTVVAKGRAKGIVVRTGVHTEIGKVSLAINSGSAHKTVTPIQRKLSKLGKYLIVLAIGLCALVVGIGLAWHKDVRTTINIGLSLAVSVIPEGLIAVTTVTMAIGVRRMAKANCIVRTLPAVETLGSLTVICSDKTGTLTQGKMTAADLWTSDGHAYKFEDPQANNPTIGKVVMQPVPSVRVPPTTINTAALHAKEISSTNISSQPTTFTLAMMVCALCNNASITNTDNHWNSVGDPTEVALLAAAAKAGLSRATWLSRGFAKVHENSFDSDRKMMSSVWKAANGKEYMLCKGAPEELLRRCDRFCEPLAKTNSIQSLTHGEAIEDHIIHEQFINEVSEESSAMAKEGLRVLGLAYKRITTSDDQTISTDNEDGLYQEEKLTFVSLIGLIDPPKEGVKDAIARCQVAGIKVIMITGDHVQTATAIATQLGIVQANNTCTAYAMMGRELDLMSDEAILTMNPFPNVFARVSPDNKLRIVSALQKRGEIVAMTGDGVNDAPAIKSADVGIAMGLAGTEITKQAADIVIADDNFTCIIAGIEEGRHVFDNILKFIVYLLSCNGAEIFLNLACSIAGMELPFSTVLILWANIIADVPPAMAVGVEPKEEGIMNRRPRHPLRPVLTKVTWAMVTFQAFIICGLTIALYLIDLKVLNMTLESTQSVAFVNMTSMQLLQSFFSRSLTKSVFTTGIIGNIWMIVAFVVSFGSLVAGCYIPVSGDSLKSLSQYDGVIAIFTEKEALKSLMPSAQSFIEKDQEFGSSLQVLIDSNVPGGRILLAPTGSLDGDFDDARRFSDIAQKAAKRAIAAGIKSPLFYFADPPTSSPGAWTFNGEDDYARFVEVTLLGALAGSFDPIDVREHHERVKKEYKTLSSIGLALPQGFKGDEDQILKSVQAIEAGRRVAKDIGSPDPERMSPVNIAKYIQESAFKDVDNIKISVIEDIDTIKKEYPLAHAVTRASLAVPRHHPRVVHFEYKSPDQSQVKENLYFVGKGVTYDTGGADIKCSGHMRDMSRDKCGAAAVAGFLKTVSLLAPKHVNITAGLSLVRNSIGPDSYVSDEVLYSRNGTRVLVGNTDAEGRMVMTDLLCEFKERAVAEKNPSFLFSVATLTGHALRAYGGYGIALDNGFARHNRISKRVYDAGHVMGDPFEISTLRREDVDCVQPGSASEDVVQANDKASTLTDRGHQYPAGFMLIASGIEKYGLKNKEKQLGYTHLDIAGSAETMSAVGWSLPTVTASPIAALTGAFLL</sequence>
<dbReference type="Pfam" id="PF13246">
    <property type="entry name" value="Cation_ATPase"/>
    <property type="match status" value="1"/>
</dbReference>
<dbReference type="InterPro" id="IPR023299">
    <property type="entry name" value="ATPase_P-typ_cyto_dom_N"/>
</dbReference>
<dbReference type="InterPro" id="IPR023298">
    <property type="entry name" value="ATPase_P-typ_TM_dom_sf"/>
</dbReference>
<dbReference type="InterPro" id="IPR018303">
    <property type="entry name" value="ATPase_P-typ_P_site"/>
</dbReference>
<reference evidence="12" key="1">
    <citation type="submission" date="2020-12" db="EMBL/GenBank/DDBJ databases">
        <title>Metabolic potential, ecology and presence of endohyphal bacteria is reflected in genomic diversity of Mucoromycotina.</title>
        <authorList>
            <person name="Muszewska A."/>
            <person name="Okrasinska A."/>
            <person name="Steczkiewicz K."/>
            <person name="Drgas O."/>
            <person name="Orlowska M."/>
            <person name="Perlinska-Lenart U."/>
            <person name="Aleksandrzak-Piekarczyk T."/>
            <person name="Szatraj K."/>
            <person name="Zielenkiewicz U."/>
            <person name="Pilsyk S."/>
            <person name="Malc E."/>
            <person name="Mieczkowski P."/>
            <person name="Kruszewska J.S."/>
            <person name="Biernat P."/>
            <person name="Pawlowska J."/>
        </authorList>
    </citation>
    <scope>NUCLEOTIDE SEQUENCE</scope>
    <source>
        <strain evidence="12">WA0000067209</strain>
    </source>
</reference>
<dbReference type="SUPFAM" id="SSF56784">
    <property type="entry name" value="HAD-like"/>
    <property type="match status" value="1"/>
</dbReference>
<name>A0A8H7U9H7_MORIS</name>
<dbReference type="GO" id="GO:0005391">
    <property type="term" value="F:P-type sodium:potassium-exchanging transporter activity"/>
    <property type="evidence" value="ECO:0007669"/>
    <property type="project" value="TreeGrafter"/>
</dbReference>
<keyword evidence="6" id="KW-1278">Translocase</keyword>
<dbReference type="GO" id="GO:1902600">
    <property type="term" value="P:proton transmembrane transport"/>
    <property type="evidence" value="ECO:0007669"/>
    <property type="project" value="TreeGrafter"/>
</dbReference>
<dbReference type="InterPro" id="IPR000819">
    <property type="entry name" value="Peptidase_M17_C"/>
</dbReference>
<dbReference type="SFLD" id="SFLDG00002">
    <property type="entry name" value="C1.7:_P-type_atpase_like"/>
    <property type="match status" value="1"/>
</dbReference>
<dbReference type="OrthoDB" id="116380at2759"/>
<feature type="transmembrane region" description="Helical" evidence="10">
    <location>
        <begin position="476"/>
        <end position="495"/>
    </location>
</feature>
<comment type="caution">
    <text evidence="12">The sequence shown here is derived from an EMBL/GenBank/DDBJ whole genome shotgun (WGS) entry which is preliminary data.</text>
</comment>
<dbReference type="Proteomes" id="UP000654370">
    <property type="component" value="Unassembled WGS sequence"/>
</dbReference>
<dbReference type="InterPro" id="IPR036412">
    <property type="entry name" value="HAD-like_sf"/>
</dbReference>
<comment type="subcellular location">
    <subcellularLocation>
        <location evidence="1">Cell membrane</location>
        <topology evidence="1">Multi-pass membrane protein</topology>
    </subcellularLocation>
</comment>
<dbReference type="PANTHER" id="PTHR43294">
    <property type="entry name" value="SODIUM/POTASSIUM-TRANSPORTING ATPASE SUBUNIT ALPHA"/>
    <property type="match status" value="1"/>
</dbReference>
<dbReference type="GO" id="GO:1990573">
    <property type="term" value="P:potassium ion import across plasma membrane"/>
    <property type="evidence" value="ECO:0007669"/>
    <property type="project" value="TreeGrafter"/>
</dbReference>
<keyword evidence="3 10" id="KW-0812">Transmembrane</keyword>
<dbReference type="SFLD" id="SFLDS00003">
    <property type="entry name" value="Haloacid_Dehalogenase"/>
    <property type="match status" value="1"/>
</dbReference>
<dbReference type="Pfam" id="PF00122">
    <property type="entry name" value="E1-E2_ATPase"/>
    <property type="match status" value="1"/>
</dbReference>
<evidence type="ECO:0000256" key="1">
    <source>
        <dbReference type="ARBA" id="ARBA00004651"/>
    </source>
</evidence>
<dbReference type="InterPro" id="IPR050510">
    <property type="entry name" value="Cation_transp_ATPase_P-type"/>
</dbReference>
<evidence type="ECO:0000256" key="6">
    <source>
        <dbReference type="ARBA" id="ARBA00022967"/>
    </source>
</evidence>
<dbReference type="SUPFAM" id="SSF81653">
    <property type="entry name" value="Calcium ATPase, transduction domain A"/>
    <property type="match status" value="1"/>
</dbReference>
<dbReference type="Pfam" id="PF00883">
    <property type="entry name" value="Peptidase_M17"/>
    <property type="match status" value="1"/>
</dbReference>
<dbReference type="PRINTS" id="PR00120">
    <property type="entry name" value="HATPASE"/>
</dbReference>
<keyword evidence="13" id="KW-1185">Reference proteome</keyword>
<dbReference type="GO" id="GO:0070006">
    <property type="term" value="F:metalloaminopeptidase activity"/>
    <property type="evidence" value="ECO:0007669"/>
    <property type="project" value="InterPro"/>
</dbReference>
<feature type="transmembrane region" description="Helical" evidence="10">
    <location>
        <begin position="1112"/>
        <end position="1137"/>
    </location>
</feature>
<dbReference type="SFLD" id="SFLDF00027">
    <property type="entry name" value="p-type_atpase"/>
    <property type="match status" value="1"/>
</dbReference>
<dbReference type="GO" id="GO:0005524">
    <property type="term" value="F:ATP binding"/>
    <property type="evidence" value="ECO:0007669"/>
    <property type="project" value="UniProtKB-KW"/>
</dbReference>
<organism evidence="12 13">
    <name type="scientific">Mortierella isabellina</name>
    <name type="common">Filamentous fungus</name>
    <name type="synonym">Umbelopsis isabellina</name>
    <dbReference type="NCBI Taxonomy" id="91625"/>
    <lineage>
        <taxon>Eukaryota</taxon>
        <taxon>Fungi</taxon>
        <taxon>Fungi incertae sedis</taxon>
        <taxon>Mucoromycota</taxon>
        <taxon>Mucoromycotina</taxon>
        <taxon>Umbelopsidomycetes</taxon>
        <taxon>Umbelopsidales</taxon>
        <taxon>Umbelopsidaceae</taxon>
        <taxon>Umbelopsis</taxon>
    </lineage>
</organism>
<dbReference type="GO" id="GO:0016887">
    <property type="term" value="F:ATP hydrolysis activity"/>
    <property type="evidence" value="ECO:0007669"/>
    <property type="project" value="InterPro"/>
</dbReference>
<evidence type="ECO:0000256" key="9">
    <source>
        <dbReference type="ARBA" id="ARBA00038148"/>
    </source>
</evidence>
<dbReference type="Gene3D" id="3.40.630.10">
    <property type="entry name" value="Zn peptidases"/>
    <property type="match status" value="1"/>
</dbReference>
<dbReference type="PROSITE" id="PS00631">
    <property type="entry name" value="CYTOSOL_AP"/>
    <property type="match status" value="1"/>
</dbReference>
<keyword evidence="7 10" id="KW-1133">Transmembrane helix</keyword>
<feature type="transmembrane region" description="Helical" evidence="10">
    <location>
        <begin position="1047"/>
        <end position="1069"/>
    </location>
</feature>
<dbReference type="GO" id="GO:0005886">
    <property type="term" value="C:plasma membrane"/>
    <property type="evidence" value="ECO:0007669"/>
    <property type="project" value="UniProtKB-SubCell"/>
</dbReference>
<dbReference type="SMART" id="SM00831">
    <property type="entry name" value="Cation_ATPase_N"/>
    <property type="match status" value="1"/>
</dbReference>
<evidence type="ECO:0000259" key="11">
    <source>
        <dbReference type="PROSITE" id="PS00631"/>
    </source>
</evidence>
<evidence type="ECO:0000256" key="10">
    <source>
        <dbReference type="SAM" id="Phobius"/>
    </source>
</evidence>
<dbReference type="InterPro" id="IPR004014">
    <property type="entry name" value="ATPase_P-typ_cation-transptr_N"/>
</dbReference>
<comment type="similarity">
    <text evidence="9">Belongs to the cation transport ATPase (P-type) (TC 3.A.3) family.</text>
</comment>
<gene>
    <name evidence="12" type="ORF">INT43_008123</name>
</gene>
<dbReference type="Gene3D" id="1.20.1110.10">
    <property type="entry name" value="Calcium-transporting ATPase, transmembrane domain"/>
    <property type="match status" value="1"/>
</dbReference>
<keyword evidence="8 10" id="KW-0472">Membrane</keyword>
<dbReference type="SUPFAM" id="SSF81660">
    <property type="entry name" value="Metal cation-transporting ATPase, ATP-binding domain N"/>
    <property type="match status" value="1"/>
</dbReference>
<evidence type="ECO:0000256" key="5">
    <source>
        <dbReference type="ARBA" id="ARBA00022840"/>
    </source>
</evidence>
<dbReference type="Gene3D" id="2.70.150.10">
    <property type="entry name" value="Calcium-transporting ATPase, cytoplasmic transduction domain A"/>
    <property type="match status" value="1"/>
</dbReference>
<dbReference type="SUPFAM" id="SSF53187">
    <property type="entry name" value="Zn-dependent exopeptidases"/>
    <property type="match status" value="1"/>
</dbReference>
<dbReference type="InterPro" id="IPR059000">
    <property type="entry name" value="ATPase_P-type_domA"/>
</dbReference>
<dbReference type="InterPro" id="IPR008250">
    <property type="entry name" value="ATPase_P-typ_transduc_dom_A_sf"/>
</dbReference>
<dbReference type="InterPro" id="IPR006068">
    <property type="entry name" value="ATPase_P-typ_cation-transptr_C"/>
</dbReference>
<dbReference type="GO" id="GO:0006508">
    <property type="term" value="P:proteolysis"/>
    <property type="evidence" value="ECO:0007669"/>
    <property type="project" value="InterPro"/>
</dbReference>
<dbReference type="NCBIfam" id="TIGR01494">
    <property type="entry name" value="ATPase_P-type"/>
    <property type="match status" value="2"/>
</dbReference>
<evidence type="ECO:0000256" key="3">
    <source>
        <dbReference type="ARBA" id="ARBA00022692"/>
    </source>
</evidence>
<dbReference type="Gene3D" id="3.40.50.1000">
    <property type="entry name" value="HAD superfamily/HAD-like"/>
    <property type="match status" value="1"/>
</dbReference>
<dbReference type="FunFam" id="3.40.50.1000:FF:000028">
    <property type="entry name" value="Calcium-transporting P-type ATPase, putative"/>
    <property type="match status" value="1"/>
</dbReference>
<dbReference type="InterPro" id="IPR023214">
    <property type="entry name" value="HAD_sf"/>
</dbReference>
<dbReference type="Gene3D" id="3.40.1110.10">
    <property type="entry name" value="Calcium-transporting ATPase, cytoplasmic domain N"/>
    <property type="match status" value="1"/>
</dbReference>
<keyword evidence="2" id="KW-1003">Cell membrane</keyword>